<feature type="region of interest" description="Disordered" evidence="1">
    <location>
        <begin position="491"/>
        <end position="529"/>
    </location>
</feature>
<dbReference type="InterPro" id="IPR029058">
    <property type="entry name" value="AB_hydrolase_fold"/>
</dbReference>
<gene>
    <name evidence="3" type="ORF">LMG27177_04907</name>
</gene>
<organism evidence="3 4">
    <name type="scientific">Paraburkholderia fynbosensis</name>
    <dbReference type="NCBI Taxonomy" id="1200993"/>
    <lineage>
        <taxon>Bacteria</taxon>
        <taxon>Pseudomonadati</taxon>
        <taxon>Pseudomonadota</taxon>
        <taxon>Betaproteobacteria</taxon>
        <taxon>Burkholderiales</taxon>
        <taxon>Burkholderiaceae</taxon>
        <taxon>Paraburkholderia</taxon>
    </lineage>
</organism>
<name>A0A6J5GJY5_9BURK</name>
<reference evidence="3 4" key="1">
    <citation type="submission" date="2020-04" db="EMBL/GenBank/DDBJ databases">
        <authorList>
            <person name="De Canck E."/>
        </authorList>
    </citation>
    <scope>NUCLEOTIDE SEQUENCE [LARGE SCALE GENOMIC DNA]</scope>
    <source>
        <strain evidence="3 4">LMG 27177</strain>
    </source>
</reference>
<accession>A0A6J5GJY5</accession>
<dbReference type="PANTHER" id="PTHR36837:SF4">
    <property type="entry name" value="BLR0908 PROTEIN"/>
    <property type="match status" value="1"/>
</dbReference>
<keyword evidence="4" id="KW-1185">Reference proteome</keyword>
<dbReference type="InterPro" id="IPR010915">
    <property type="entry name" value="PHB_depoly_PhaZ"/>
</dbReference>
<evidence type="ECO:0000259" key="2">
    <source>
        <dbReference type="Pfam" id="PF06850"/>
    </source>
</evidence>
<dbReference type="AlphaFoldDB" id="A0A6J5GJY5"/>
<dbReference type="PROSITE" id="PS51257">
    <property type="entry name" value="PROKAR_LIPOPROTEIN"/>
    <property type="match status" value="1"/>
</dbReference>
<dbReference type="Proteomes" id="UP000494252">
    <property type="component" value="Unassembled WGS sequence"/>
</dbReference>
<dbReference type="SUPFAM" id="SSF53474">
    <property type="entry name" value="alpha/beta-Hydrolases"/>
    <property type="match status" value="1"/>
</dbReference>
<feature type="compositionally biased region" description="Low complexity" evidence="1">
    <location>
        <begin position="491"/>
        <end position="520"/>
    </location>
</feature>
<dbReference type="PANTHER" id="PTHR36837">
    <property type="entry name" value="POLY(3-HYDROXYALKANOATE) POLYMERASE SUBUNIT PHAC"/>
    <property type="match status" value="1"/>
</dbReference>
<dbReference type="Pfam" id="PF06850">
    <property type="entry name" value="PHB_depo_C"/>
    <property type="match status" value="1"/>
</dbReference>
<dbReference type="InterPro" id="IPR051321">
    <property type="entry name" value="PHA/PHB_synthase"/>
</dbReference>
<dbReference type="NCBIfam" id="TIGR01849">
    <property type="entry name" value="PHB_depoly_PhaZ"/>
    <property type="match status" value="1"/>
</dbReference>
<evidence type="ECO:0000313" key="3">
    <source>
        <dbReference type="EMBL" id="CAB3800879.1"/>
    </source>
</evidence>
<dbReference type="EMBL" id="CADIKI010000016">
    <property type="protein sequence ID" value="CAB3800879.1"/>
    <property type="molecule type" value="Genomic_DNA"/>
</dbReference>
<dbReference type="Gene3D" id="3.40.50.1820">
    <property type="entry name" value="alpha/beta hydrolase"/>
    <property type="match status" value="1"/>
</dbReference>
<evidence type="ECO:0000256" key="1">
    <source>
        <dbReference type="SAM" id="MobiDB-lite"/>
    </source>
</evidence>
<dbReference type="InterPro" id="IPR009656">
    <property type="entry name" value="PHB_depo_C"/>
</dbReference>
<feature type="domain" description="PHB de-polymerase C-terminal" evidence="2">
    <location>
        <begin position="241"/>
        <end position="442"/>
    </location>
</feature>
<evidence type="ECO:0000313" key="4">
    <source>
        <dbReference type="Proteomes" id="UP000494252"/>
    </source>
</evidence>
<sequence length="529" mass="57442">MPCQRGSRRGPHGHAWHMNCLYSGSFLSCTRAKVMNLFAYSAFQAGADMMLPLRHGAALMNHSLDAWPAFGDTSDGRSLRAGCELLMLAGLTPVRPPFGIDSVVTEGRQVAVVEEITAHTPFCSLLHFRKDTTLSAPQPRVLILAPMSGHFATLLRGTVRTMLADHDVYITDWRNPRDVPLSQGRFGFNEFVQHVIDFTEKIGPGSHLLAVCQPTVAALAAVALMAAEDHPDQPASMTLMAGPLDTRINPTRVNELAKSKPIEWFEQNLISAVPFGFAGAHRRVYPGFMQLSAFMSMNLSRHADSFETMYYERAKGDPAKADAIHTFYEEYFATMDLTADFYLETVDTVFQRHALPLHALEVEGRLVDPSKIRRTALLTVEGEKDDICAVGQTLAAQDMCDKLRPYLKTHHVQTGVGHYGVFNGRRWERHIYPRVRAVIYDNEPRAVLVSSRARTITPVPMPAAAAAEITAAAPLAAAVVDVEVDAQLAAGGANGSGASADDSGGSTAVAGAAAKPAAARALRRRPSAS</sequence>
<protein>
    <recommendedName>
        <fullName evidence="2">PHB de-polymerase C-terminal domain-containing protein</fullName>
    </recommendedName>
</protein>
<proteinExistence type="predicted"/>